<evidence type="ECO:0000313" key="3">
    <source>
        <dbReference type="Proteomes" id="UP000197424"/>
    </source>
</evidence>
<evidence type="ECO:0000313" key="2">
    <source>
        <dbReference type="EMBL" id="MCG9024367.1"/>
    </source>
</evidence>
<dbReference type="GeneID" id="75109831"/>
<protein>
    <submittedName>
        <fullName evidence="1">Uncharacterized protein</fullName>
    </submittedName>
</protein>
<dbReference type="EMBL" id="JAJAXM010000001">
    <property type="protein sequence ID" value="MCG9024367.1"/>
    <property type="molecule type" value="Genomic_DNA"/>
</dbReference>
<reference evidence="2 4" key="4">
    <citation type="submission" date="2021-10" db="EMBL/GenBank/DDBJ databases">
        <title>Whole-genome sequencing analysis of Laribacter hongkongensis: virulence gene profiles, carbohydrate-active enzyme prediction, and antimicrobial resistance characterization.</title>
        <authorList>
            <person name="Yuan P."/>
            <person name="Zhan Y."/>
            <person name="Chen D."/>
        </authorList>
    </citation>
    <scope>NUCLEOTIDE SEQUENCE [LARGE SCALE GENOMIC DNA]</scope>
    <source>
        <strain evidence="2 4">W67</strain>
    </source>
</reference>
<proteinExistence type="predicted"/>
<reference evidence="3" key="2">
    <citation type="submission" date="2017-06" db="EMBL/GenBank/DDBJ databases">
        <title>Whole genome sequence of Laribacter hongkongensis LHGZ1.</title>
        <authorList>
            <person name="Chen D."/>
            <person name="Wu H."/>
            <person name="Chen J."/>
        </authorList>
    </citation>
    <scope>NUCLEOTIDE SEQUENCE [LARGE SCALE GENOMIC DNA]</scope>
    <source>
        <strain evidence="3">LHGZ1</strain>
    </source>
</reference>
<dbReference type="NCBIfam" id="NF043076">
    <property type="entry name" value="PHA_gran_PhaM"/>
    <property type="match status" value="1"/>
</dbReference>
<dbReference type="OrthoDB" id="8566581at2"/>
<sequence length="81" mass="9411">MSQDFPPNDPFAFFRQFWQPSNPALQSFMPALSEEEIERKLVELRVVQNWLTMSSGLIELQIKTLEMQKAGLASLKPRQED</sequence>
<dbReference type="Proteomes" id="UP001200247">
    <property type="component" value="Unassembled WGS sequence"/>
</dbReference>
<accession>A0A248LI94</accession>
<gene>
    <name evidence="2" type="ORF">LH440_00330</name>
    <name evidence="1" type="ORF">LHGZ1_1647</name>
</gene>
<evidence type="ECO:0000313" key="1">
    <source>
        <dbReference type="EMBL" id="ASJ24478.1"/>
    </source>
</evidence>
<name>A0A248LI94_9NEIS</name>
<dbReference type="InterPro" id="IPR050026">
    <property type="entry name" value="PHA_gran_PhaM_N"/>
</dbReference>
<dbReference type="Proteomes" id="UP000197424">
    <property type="component" value="Chromosome"/>
</dbReference>
<reference evidence="1" key="3">
    <citation type="submission" date="2017-06" db="EMBL/GenBank/DDBJ databases">
        <authorList>
            <person name="Kim H.J."/>
            <person name="Triplett B.A."/>
        </authorList>
    </citation>
    <scope>NUCLEOTIDE SEQUENCE</scope>
    <source>
        <strain evidence="1">HLGZ1</strain>
    </source>
</reference>
<dbReference type="EMBL" id="CP022115">
    <property type="protein sequence ID" value="ASJ24478.1"/>
    <property type="molecule type" value="Genomic_DNA"/>
</dbReference>
<dbReference type="OMA" id="EGWLTMN"/>
<dbReference type="RefSeq" id="WP_012696866.1">
    <property type="nucleotide sequence ID" value="NZ_CP022115.1"/>
</dbReference>
<dbReference type="AlphaFoldDB" id="A0A248LI94"/>
<organism evidence="1 3">
    <name type="scientific">Laribacter hongkongensis</name>
    <dbReference type="NCBI Taxonomy" id="168471"/>
    <lineage>
        <taxon>Bacteria</taxon>
        <taxon>Pseudomonadati</taxon>
        <taxon>Pseudomonadota</taxon>
        <taxon>Betaproteobacteria</taxon>
        <taxon>Neisseriales</taxon>
        <taxon>Aquaspirillaceae</taxon>
        <taxon>Laribacter</taxon>
    </lineage>
</organism>
<reference evidence="1" key="1">
    <citation type="journal article" date="2017" name="J. Antimicrob. Chemother.">
        <title>Emergence and genomic analysis of MDR Laribacter hongkongensis strain HLGZ1 from Guangzhou, China.</title>
        <authorList>
            <person name="Wu H.K."/>
            <person name="Chen J.H."/>
            <person name="Yang L."/>
            <person name="Li A.R."/>
            <person name="Su D.H."/>
            <person name="Lin Y.P."/>
            <person name="Chen D.Q."/>
        </authorList>
    </citation>
    <scope>NUCLEOTIDE SEQUENCE</scope>
    <source>
        <strain evidence="1">HLGZ1</strain>
    </source>
</reference>
<evidence type="ECO:0000313" key="4">
    <source>
        <dbReference type="Proteomes" id="UP001200247"/>
    </source>
</evidence>